<dbReference type="RefSeq" id="WP_158363867.1">
    <property type="nucleotide sequence ID" value="NZ_JAOQKC010000014.1"/>
</dbReference>
<comment type="caution">
    <text evidence="2">The sequence shown here is derived from an EMBL/GenBank/DDBJ whole genome shotgun (WGS) entry which is preliminary data.</text>
</comment>
<keyword evidence="1" id="KW-1133">Transmembrane helix</keyword>
<accession>A0ABT2RYN3</accession>
<keyword evidence="1" id="KW-0472">Membrane</keyword>
<protein>
    <submittedName>
        <fullName evidence="2">Pro-sigmaK processing inhibitor BofA family protein</fullName>
    </submittedName>
</protein>
<evidence type="ECO:0000313" key="3">
    <source>
        <dbReference type="Proteomes" id="UP001652461"/>
    </source>
</evidence>
<dbReference type="Proteomes" id="UP001652461">
    <property type="component" value="Unassembled WGS sequence"/>
</dbReference>
<sequence length="81" mass="8502">MYKSGKWTVYIIKKAGGSMKIINFLLRAVFGAIGIQIINAILLSQNISVFVGLNPLTLCTAGTLGISGIGLLYGIAAFGIL</sequence>
<organism evidence="2 3">
    <name type="scientific">Laedolimicola ammoniilytica</name>
    <dbReference type="NCBI Taxonomy" id="2981771"/>
    <lineage>
        <taxon>Bacteria</taxon>
        <taxon>Bacillati</taxon>
        <taxon>Bacillota</taxon>
        <taxon>Clostridia</taxon>
        <taxon>Lachnospirales</taxon>
        <taxon>Lachnospiraceae</taxon>
        <taxon>Laedolimicola</taxon>
    </lineage>
</organism>
<evidence type="ECO:0000256" key="1">
    <source>
        <dbReference type="SAM" id="Phobius"/>
    </source>
</evidence>
<dbReference type="InterPro" id="IPR010001">
    <property type="entry name" value="BofA"/>
</dbReference>
<reference evidence="2 3" key="1">
    <citation type="journal article" date="2021" name="ISME Commun">
        <title>Automated analysis of genomic sequences facilitates high-throughput and comprehensive description of bacteria.</title>
        <authorList>
            <person name="Hitch T.C.A."/>
        </authorList>
    </citation>
    <scope>NUCLEOTIDE SEQUENCE [LARGE SCALE GENOMIC DNA]</scope>
    <source>
        <strain evidence="2 3">Sanger_04</strain>
    </source>
</reference>
<name>A0ABT2RYN3_9FIRM</name>
<feature type="transmembrane region" description="Helical" evidence="1">
    <location>
        <begin position="55"/>
        <end position="80"/>
    </location>
</feature>
<gene>
    <name evidence="2" type="ORF">OCV63_11110</name>
</gene>
<feature type="transmembrane region" description="Helical" evidence="1">
    <location>
        <begin position="21"/>
        <end position="43"/>
    </location>
</feature>
<dbReference type="Pfam" id="PF07441">
    <property type="entry name" value="BofA"/>
    <property type="match status" value="1"/>
</dbReference>
<dbReference type="EMBL" id="JAOQKC010000014">
    <property type="protein sequence ID" value="MCU6697436.1"/>
    <property type="molecule type" value="Genomic_DNA"/>
</dbReference>
<proteinExistence type="predicted"/>
<evidence type="ECO:0000313" key="2">
    <source>
        <dbReference type="EMBL" id="MCU6697436.1"/>
    </source>
</evidence>
<keyword evidence="1" id="KW-0812">Transmembrane</keyword>
<keyword evidence="3" id="KW-1185">Reference proteome</keyword>